<protein>
    <submittedName>
        <fullName evidence="1">DUF1178 family protein</fullName>
    </submittedName>
</protein>
<dbReference type="InterPro" id="IPR009562">
    <property type="entry name" value="DUF1178"/>
</dbReference>
<dbReference type="PIRSF" id="PIRSF032131">
    <property type="entry name" value="UCP032131"/>
    <property type="match status" value="1"/>
</dbReference>
<reference evidence="2" key="1">
    <citation type="submission" date="2018-08" db="EMBL/GenBank/DDBJ databases">
        <authorList>
            <person name="Kim S.-J."/>
            <person name="Jung G.-Y."/>
        </authorList>
    </citation>
    <scope>NUCLEOTIDE SEQUENCE [LARGE SCALE GENOMIC DNA]</scope>
    <source>
        <strain evidence="2">GY_G</strain>
    </source>
</reference>
<proteinExistence type="predicted"/>
<dbReference type="Proteomes" id="UP000263833">
    <property type="component" value="Unassembled WGS sequence"/>
</dbReference>
<gene>
    <name evidence="1" type="ORF">DXH95_02170</name>
</gene>
<dbReference type="OrthoDB" id="9799894at2"/>
<dbReference type="EMBL" id="QRGP01000001">
    <property type="protein sequence ID" value="RDV06264.1"/>
    <property type="molecule type" value="Genomic_DNA"/>
</dbReference>
<dbReference type="Pfam" id="PF06676">
    <property type="entry name" value="DUF1178"/>
    <property type="match status" value="1"/>
</dbReference>
<sequence length="160" mass="17371">MIAYDLICTAGAHRFEGWFGSSADYDQQKLSGLLSCPVCGDAEVHKTVMAPNVGRKGNQVDVPAVRNEGNEPVVVANMPEMPAEMVEMIGKIAQMQAKMLEKSDWVGDRFVDEARAIHYGDAPERIIHGSASLDDARELHDEGISVAPLPLPFVPPDAKN</sequence>
<accession>A0A371BFA8</accession>
<evidence type="ECO:0000313" key="1">
    <source>
        <dbReference type="EMBL" id="RDV06264.1"/>
    </source>
</evidence>
<dbReference type="RefSeq" id="WP_115547822.1">
    <property type="nucleotide sequence ID" value="NZ_QRGP01000001.1"/>
</dbReference>
<dbReference type="AlphaFoldDB" id="A0A371BFA8"/>
<evidence type="ECO:0000313" key="2">
    <source>
        <dbReference type="Proteomes" id="UP000263833"/>
    </source>
</evidence>
<keyword evidence="2" id="KW-1185">Reference proteome</keyword>
<comment type="caution">
    <text evidence="1">The sequence shown here is derived from an EMBL/GenBank/DDBJ whole genome shotgun (WGS) entry which is preliminary data.</text>
</comment>
<organism evidence="1 2">
    <name type="scientific">Sphingorhabdus pulchriflava</name>
    <dbReference type="NCBI Taxonomy" id="2292257"/>
    <lineage>
        <taxon>Bacteria</taxon>
        <taxon>Pseudomonadati</taxon>
        <taxon>Pseudomonadota</taxon>
        <taxon>Alphaproteobacteria</taxon>
        <taxon>Sphingomonadales</taxon>
        <taxon>Sphingomonadaceae</taxon>
        <taxon>Sphingorhabdus</taxon>
    </lineage>
</organism>
<name>A0A371BFA8_9SPHN</name>